<reference evidence="3" key="1">
    <citation type="submission" date="2021-05" db="EMBL/GenBank/DDBJ databases">
        <authorList>
            <person name="Pietrasiak N."/>
            <person name="Ward R."/>
            <person name="Stajich J.E."/>
            <person name="Kurbessoian T."/>
        </authorList>
    </citation>
    <scope>NUCLEOTIDE SEQUENCE</scope>
    <source>
        <strain evidence="3">UHER 2000/2452</strain>
    </source>
</reference>
<feature type="region of interest" description="Disordered" evidence="1">
    <location>
        <begin position="99"/>
        <end position="119"/>
    </location>
</feature>
<organism evidence="3 4">
    <name type="scientific">Drouetiella hepatica Uher 2000/2452</name>
    <dbReference type="NCBI Taxonomy" id="904376"/>
    <lineage>
        <taxon>Bacteria</taxon>
        <taxon>Bacillati</taxon>
        <taxon>Cyanobacteriota</taxon>
        <taxon>Cyanophyceae</taxon>
        <taxon>Oculatellales</taxon>
        <taxon>Oculatellaceae</taxon>
        <taxon>Drouetiella</taxon>
    </lineage>
</organism>
<accession>A0A951UN03</accession>
<evidence type="ECO:0000256" key="2">
    <source>
        <dbReference type="SAM" id="Phobius"/>
    </source>
</evidence>
<keyword evidence="2" id="KW-1133">Transmembrane helix</keyword>
<keyword evidence="2" id="KW-0812">Transmembrane</keyword>
<proteinExistence type="predicted"/>
<sequence length="119" mass="12795">MTAQDFLTALSISTLIFSVLNFGLLFVIGMADRSRLLSQTAKLPHSPTPTIALPALILPSISVNQADQNLDSQLRQIAQLDQVATDSRLTAIALRSTAKKSRKTTTKAKTLNKTSTASL</sequence>
<dbReference type="EMBL" id="JAHHHD010000019">
    <property type="protein sequence ID" value="MBW4660231.1"/>
    <property type="molecule type" value="Genomic_DNA"/>
</dbReference>
<evidence type="ECO:0000313" key="3">
    <source>
        <dbReference type="EMBL" id="MBW4660231.1"/>
    </source>
</evidence>
<comment type="caution">
    <text evidence="3">The sequence shown here is derived from an EMBL/GenBank/DDBJ whole genome shotgun (WGS) entry which is preliminary data.</text>
</comment>
<evidence type="ECO:0000313" key="4">
    <source>
        <dbReference type="Proteomes" id="UP000757435"/>
    </source>
</evidence>
<reference evidence="3" key="2">
    <citation type="journal article" date="2022" name="Microbiol. Resour. Announc.">
        <title>Metagenome Sequencing to Explore Phylogenomics of Terrestrial Cyanobacteria.</title>
        <authorList>
            <person name="Ward R.D."/>
            <person name="Stajich J.E."/>
            <person name="Johansen J.R."/>
            <person name="Huntemann M."/>
            <person name="Clum A."/>
            <person name="Foster B."/>
            <person name="Foster B."/>
            <person name="Roux S."/>
            <person name="Palaniappan K."/>
            <person name="Varghese N."/>
            <person name="Mukherjee S."/>
            <person name="Reddy T.B.K."/>
            <person name="Daum C."/>
            <person name="Copeland A."/>
            <person name="Chen I.A."/>
            <person name="Ivanova N.N."/>
            <person name="Kyrpides N.C."/>
            <person name="Shapiro N."/>
            <person name="Eloe-Fadrosh E.A."/>
            <person name="Pietrasiak N."/>
        </authorList>
    </citation>
    <scope>NUCLEOTIDE SEQUENCE</scope>
    <source>
        <strain evidence="3">UHER 2000/2452</strain>
    </source>
</reference>
<evidence type="ECO:0000256" key="1">
    <source>
        <dbReference type="SAM" id="MobiDB-lite"/>
    </source>
</evidence>
<name>A0A951UN03_9CYAN</name>
<dbReference type="AlphaFoldDB" id="A0A951UN03"/>
<dbReference type="Proteomes" id="UP000757435">
    <property type="component" value="Unassembled WGS sequence"/>
</dbReference>
<feature type="compositionally biased region" description="Low complexity" evidence="1">
    <location>
        <begin position="107"/>
        <end position="119"/>
    </location>
</feature>
<gene>
    <name evidence="3" type="ORF">KME15_16270</name>
</gene>
<keyword evidence="2" id="KW-0472">Membrane</keyword>
<feature type="transmembrane region" description="Helical" evidence="2">
    <location>
        <begin position="6"/>
        <end position="28"/>
    </location>
</feature>
<protein>
    <submittedName>
        <fullName evidence="3">Uncharacterized protein</fullName>
    </submittedName>
</protein>